<proteinExistence type="predicted"/>
<name>A0A0E9VUS1_ANGAN</name>
<dbReference type="EMBL" id="GBXM01026673">
    <property type="protein sequence ID" value="JAH81904.1"/>
    <property type="molecule type" value="Transcribed_RNA"/>
</dbReference>
<accession>A0A0E9VUS1</accession>
<reference evidence="1" key="1">
    <citation type="submission" date="2014-11" db="EMBL/GenBank/DDBJ databases">
        <authorList>
            <person name="Amaro Gonzalez C."/>
        </authorList>
    </citation>
    <scope>NUCLEOTIDE SEQUENCE</scope>
</reference>
<sequence length="35" mass="4014">MQAEPPIVLCQIVRERKNGQLRSTDSSCSLRWACH</sequence>
<organism evidence="1">
    <name type="scientific">Anguilla anguilla</name>
    <name type="common">European freshwater eel</name>
    <name type="synonym">Muraena anguilla</name>
    <dbReference type="NCBI Taxonomy" id="7936"/>
    <lineage>
        <taxon>Eukaryota</taxon>
        <taxon>Metazoa</taxon>
        <taxon>Chordata</taxon>
        <taxon>Craniata</taxon>
        <taxon>Vertebrata</taxon>
        <taxon>Euteleostomi</taxon>
        <taxon>Actinopterygii</taxon>
        <taxon>Neopterygii</taxon>
        <taxon>Teleostei</taxon>
        <taxon>Anguilliformes</taxon>
        <taxon>Anguillidae</taxon>
        <taxon>Anguilla</taxon>
    </lineage>
</organism>
<reference evidence="1" key="2">
    <citation type="journal article" date="2015" name="Fish Shellfish Immunol.">
        <title>Early steps in the European eel (Anguilla anguilla)-Vibrio vulnificus interaction in the gills: Role of the RtxA13 toxin.</title>
        <authorList>
            <person name="Callol A."/>
            <person name="Pajuelo D."/>
            <person name="Ebbesson L."/>
            <person name="Teles M."/>
            <person name="MacKenzie S."/>
            <person name="Amaro C."/>
        </authorList>
    </citation>
    <scope>NUCLEOTIDE SEQUENCE</scope>
</reference>
<dbReference type="AlphaFoldDB" id="A0A0E9VUS1"/>
<protein>
    <submittedName>
        <fullName evidence="1">Uncharacterized protein</fullName>
    </submittedName>
</protein>
<evidence type="ECO:0000313" key="1">
    <source>
        <dbReference type="EMBL" id="JAH81904.1"/>
    </source>
</evidence>